<feature type="region of interest" description="Disordered" evidence="1">
    <location>
        <begin position="1"/>
        <end position="41"/>
    </location>
</feature>
<reference evidence="2 3" key="1">
    <citation type="submission" date="2019-03" db="EMBL/GenBank/DDBJ databases">
        <title>Draft genome sequences of novel Actinobacteria.</title>
        <authorList>
            <person name="Sahin N."/>
            <person name="Ay H."/>
            <person name="Saygin H."/>
        </authorList>
    </citation>
    <scope>NUCLEOTIDE SEQUENCE [LARGE SCALE GENOMIC DNA]</scope>
    <source>
        <strain evidence="2 3">DSM 45941</strain>
    </source>
</reference>
<sequence>MARRPNGDLGRTPHGLVRRTARSRVRSRASTARHAGASRSVRARARLKPGVSVDIGGVLDRARTGGVAVEDLAAYCAADRPQAGLVFGCGAIRGRTDPRALRLLARGFQDEGIAK</sequence>
<gene>
    <name evidence="2" type="ORF">E1293_38675</name>
</gene>
<organism evidence="2 3">
    <name type="scientific">Actinomadura darangshiensis</name>
    <dbReference type="NCBI Taxonomy" id="705336"/>
    <lineage>
        <taxon>Bacteria</taxon>
        <taxon>Bacillati</taxon>
        <taxon>Actinomycetota</taxon>
        <taxon>Actinomycetes</taxon>
        <taxon>Streptosporangiales</taxon>
        <taxon>Thermomonosporaceae</taxon>
        <taxon>Actinomadura</taxon>
    </lineage>
</organism>
<proteinExistence type="predicted"/>
<evidence type="ECO:0000313" key="3">
    <source>
        <dbReference type="Proteomes" id="UP000295578"/>
    </source>
</evidence>
<dbReference type="RefSeq" id="WP_132203720.1">
    <property type="nucleotide sequence ID" value="NZ_SMKY01000299.1"/>
</dbReference>
<dbReference type="Proteomes" id="UP000295578">
    <property type="component" value="Unassembled WGS sequence"/>
</dbReference>
<dbReference type="AlphaFoldDB" id="A0A4R5AAV5"/>
<name>A0A4R5AAV5_9ACTN</name>
<feature type="compositionally biased region" description="Low complexity" evidence="1">
    <location>
        <begin position="28"/>
        <end position="40"/>
    </location>
</feature>
<comment type="caution">
    <text evidence="2">The sequence shown here is derived from an EMBL/GenBank/DDBJ whole genome shotgun (WGS) entry which is preliminary data.</text>
</comment>
<evidence type="ECO:0000313" key="2">
    <source>
        <dbReference type="EMBL" id="TDD66872.1"/>
    </source>
</evidence>
<feature type="compositionally biased region" description="Basic residues" evidence="1">
    <location>
        <begin position="16"/>
        <end position="27"/>
    </location>
</feature>
<keyword evidence="3" id="KW-1185">Reference proteome</keyword>
<evidence type="ECO:0000256" key="1">
    <source>
        <dbReference type="SAM" id="MobiDB-lite"/>
    </source>
</evidence>
<dbReference type="EMBL" id="SMKY01000299">
    <property type="protein sequence ID" value="TDD66872.1"/>
    <property type="molecule type" value="Genomic_DNA"/>
</dbReference>
<protein>
    <submittedName>
        <fullName evidence="2">Uncharacterized protein</fullName>
    </submittedName>
</protein>
<accession>A0A4R5AAV5</accession>